<keyword evidence="4" id="KW-1185">Reference proteome</keyword>
<accession>A0A9X3XGK5</accession>
<evidence type="ECO:0000313" key="4">
    <source>
        <dbReference type="Proteomes" id="UP001151081"/>
    </source>
</evidence>
<comment type="caution">
    <text evidence="3">The sequence shown here is derived from an EMBL/GenBank/DDBJ whole genome shotgun (WGS) entry which is preliminary data.</text>
</comment>
<feature type="signal peptide" evidence="2">
    <location>
        <begin position="1"/>
        <end position="22"/>
    </location>
</feature>
<proteinExistence type="predicted"/>
<feature type="transmembrane region" description="Helical" evidence="1">
    <location>
        <begin position="87"/>
        <end position="110"/>
    </location>
</feature>
<keyword evidence="1" id="KW-0812">Transmembrane</keyword>
<evidence type="ECO:0000313" key="3">
    <source>
        <dbReference type="EMBL" id="MDC3989070.1"/>
    </source>
</evidence>
<dbReference type="RefSeq" id="WP_272429119.1">
    <property type="nucleotide sequence ID" value="NZ_JAGTJJ010000094.1"/>
</dbReference>
<evidence type="ECO:0000256" key="1">
    <source>
        <dbReference type="SAM" id="Phobius"/>
    </source>
</evidence>
<dbReference type="EMBL" id="JAGTJJ010000094">
    <property type="protein sequence ID" value="MDC3989070.1"/>
    <property type="molecule type" value="Genomic_DNA"/>
</dbReference>
<reference evidence="3 4" key="1">
    <citation type="submission" date="2021-04" db="EMBL/GenBank/DDBJ databases">
        <title>Genome analysis of Polyangium sp.</title>
        <authorList>
            <person name="Li Y."/>
            <person name="Wang J."/>
        </authorList>
    </citation>
    <scope>NUCLEOTIDE SEQUENCE [LARGE SCALE GENOMIC DNA]</scope>
    <source>
        <strain evidence="3 4">SDU14</strain>
    </source>
</reference>
<protein>
    <submittedName>
        <fullName evidence="3">Uncharacterized protein</fullName>
    </submittedName>
</protein>
<name>A0A9X3XGK5_9BACT</name>
<keyword evidence="1" id="KW-0472">Membrane</keyword>
<feature type="chain" id="PRO_5040750674" evidence="2">
    <location>
        <begin position="23"/>
        <end position="183"/>
    </location>
</feature>
<sequence length="183" mass="19695">MKIDFNRSLCFLLAASLVMASAACEPIAFSPYPSTPQPPDTPRLSLRADGSYLKDGKVYRTSALSDLVRDHPEARKLALEYERNKPIARGLLIAGLTMTVTGGVVMFPGLIAQNDPVAVVGGVHAGIGLLVLTVQTIFDGAPRWEQHRAIDLYNESAPPLSPLVPRPLGSPPWSAPLPPVRSY</sequence>
<organism evidence="3 4">
    <name type="scientific">Polyangium jinanense</name>
    <dbReference type="NCBI Taxonomy" id="2829994"/>
    <lineage>
        <taxon>Bacteria</taxon>
        <taxon>Pseudomonadati</taxon>
        <taxon>Myxococcota</taxon>
        <taxon>Polyangia</taxon>
        <taxon>Polyangiales</taxon>
        <taxon>Polyangiaceae</taxon>
        <taxon>Polyangium</taxon>
    </lineage>
</organism>
<dbReference type="PROSITE" id="PS51257">
    <property type="entry name" value="PROKAR_LIPOPROTEIN"/>
    <property type="match status" value="1"/>
</dbReference>
<evidence type="ECO:0000256" key="2">
    <source>
        <dbReference type="SAM" id="SignalP"/>
    </source>
</evidence>
<gene>
    <name evidence="3" type="ORF">KEG57_51870</name>
</gene>
<dbReference type="AlphaFoldDB" id="A0A9X3XGK5"/>
<dbReference type="Proteomes" id="UP001151081">
    <property type="component" value="Unassembled WGS sequence"/>
</dbReference>
<keyword evidence="2" id="KW-0732">Signal</keyword>
<keyword evidence="1" id="KW-1133">Transmembrane helix</keyword>
<feature type="transmembrane region" description="Helical" evidence="1">
    <location>
        <begin position="117"/>
        <end position="138"/>
    </location>
</feature>